<evidence type="ECO:0000313" key="2">
    <source>
        <dbReference type="Proteomes" id="UP000191522"/>
    </source>
</evidence>
<name>A0A1V6PEU9_PENDC</name>
<dbReference type="AlphaFoldDB" id="A0A1V6PEU9"/>
<proteinExistence type="predicted"/>
<protein>
    <submittedName>
        <fullName evidence="1">Uncharacterized protein</fullName>
    </submittedName>
</protein>
<sequence length="21" mass="2096">MEFQTTAVVVKAAPGGGCVVM</sequence>
<dbReference type="Proteomes" id="UP000191522">
    <property type="component" value="Unassembled WGS sequence"/>
</dbReference>
<dbReference type="EMBL" id="MDYL01000008">
    <property type="protein sequence ID" value="OQD75122.1"/>
    <property type="molecule type" value="Genomic_DNA"/>
</dbReference>
<accession>A0A1V6PEU9</accession>
<gene>
    <name evidence="1" type="ORF">PENDEC_c008G01830</name>
</gene>
<evidence type="ECO:0000313" key="1">
    <source>
        <dbReference type="EMBL" id="OQD75122.1"/>
    </source>
</evidence>
<comment type="caution">
    <text evidence="1">The sequence shown here is derived from an EMBL/GenBank/DDBJ whole genome shotgun (WGS) entry which is preliminary data.</text>
</comment>
<organism evidence="1 2">
    <name type="scientific">Penicillium decumbens</name>
    <dbReference type="NCBI Taxonomy" id="69771"/>
    <lineage>
        <taxon>Eukaryota</taxon>
        <taxon>Fungi</taxon>
        <taxon>Dikarya</taxon>
        <taxon>Ascomycota</taxon>
        <taxon>Pezizomycotina</taxon>
        <taxon>Eurotiomycetes</taxon>
        <taxon>Eurotiomycetidae</taxon>
        <taxon>Eurotiales</taxon>
        <taxon>Aspergillaceae</taxon>
        <taxon>Penicillium</taxon>
    </lineage>
</organism>
<reference evidence="2" key="1">
    <citation type="journal article" date="2017" name="Nat. Microbiol.">
        <title>Global analysis of biosynthetic gene clusters reveals vast potential of secondary metabolite production in Penicillium species.</title>
        <authorList>
            <person name="Nielsen J.C."/>
            <person name="Grijseels S."/>
            <person name="Prigent S."/>
            <person name="Ji B."/>
            <person name="Dainat J."/>
            <person name="Nielsen K.F."/>
            <person name="Frisvad J.C."/>
            <person name="Workman M."/>
            <person name="Nielsen J."/>
        </authorList>
    </citation>
    <scope>NUCLEOTIDE SEQUENCE [LARGE SCALE GENOMIC DNA]</scope>
    <source>
        <strain evidence="2">IBT 11843</strain>
    </source>
</reference>
<keyword evidence="2" id="KW-1185">Reference proteome</keyword>